<sequence>MILIEDKLQVANQDTQYHNQARQYAAAVCVASPLPLGAVMLSSNMRCLILLLSIEDQFRQAQLFALKNLVFLLQISALKWPKRSIPRKMSEMQLKGKSFNLLAHCESSQIRPQKYLSLHEIASYIGIRGFEVLEPLRSAAFERLLAPPLNFFQQNSSINYNQHFEFEL</sequence>
<gene>
    <name evidence="1" type="ORF">FGO68_gene17228</name>
</gene>
<proteinExistence type="predicted"/>
<organism evidence="1 2">
    <name type="scientific">Halteria grandinella</name>
    <dbReference type="NCBI Taxonomy" id="5974"/>
    <lineage>
        <taxon>Eukaryota</taxon>
        <taxon>Sar</taxon>
        <taxon>Alveolata</taxon>
        <taxon>Ciliophora</taxon>
        <taxon>Intramacronucleata</taxon>
        <taxon>Spirotrichea</taxon>
        <taxon>Stichotrichia</taxon>
        <taxon>Sporadotrichida</taxon>
        <taxon>Halteriidae</taxon>
        <taxon>Halteria</taxon>
    </lineage>
</organism>
<reference evidence="1" key="1">
    <citation type="submission" date="2019-06" db="EMBL/GenBank/DDBJ databases">
        <authorList>
            <person name="Zheng W."/>
        </authorList>
    </citation>
    <scope>NUCLEOTIDE SEQUENCE</scope>
    <source>
        <strain evidence="1">QDHG01</strain>
    </source>
</reference>
<keyword evidence="2" id="KW-1185">Reference proteome</keyword>
<comment type="caution">
    <text evidence="1">The sequence shown here is derived from an EMBL/GenBank/DDBJ whole genome shotgun (WGS) entry which is preliminary data.</text>
</comment>
<accession>A0A8J8NK91</accession>
<evidence type="ECO:0000313" key="1">
    <source>
        <dbReference type="EMBL" id="TNV75956.1"/>
    </source>
</evidence>
<evidence type="ECO:0000313" key="2">
    <source>
        <dbReference type="Proteomes" id="UP000785679"/>
    </source>
</evidence>
<dbReference type="AlphaFoldDB" id="A0A8J8NK91"/>
<dbReference type="EMBL" id="RRYP01014478">
    <property type="protein sequence ID" value="TNV75956.1"/>
    <property type="molecule type" value="Genomic_DNA"/>
</dbReference>
<name>A0A8J8NK91_HALGN</name>
<dbReference type="Proteomes" id="UP000785679">
    <property type="component" value="Unassembled WGS sequence"/>
</dbReference>
<protein>
    <submittedName>
        <fullName evidence="1">Uncharacterized protein</fullName>
    </submittedName>
</protein>